<organism evidence="5">
    <name type="scientific">Thelazia callipaeda</name>
    <name type="common">Oriental eyeworm</name>
    <name type="synonym">Parasitic nematode</name>
    <dbReference type="NCBI Taxonomy" id="103827"/>
    <lineage>
        <taxon>Eukaryota</taxon>
        <taxon>Metazoa</taxon>
        <taxon>Ecdysozoa</taxon>
        <taxon>Nematoda</taxon>
        <taxon>Chromadorea</taxon>
        <taxon>Rhabditida</taxon>
        <taxon>Spirurina</taxon>
        <taxon>Spiruromorpha</taxon>
        <taxon>Thelazioidea</taxon>
        <taxon>Thelaziidae</taxon>
        <taxon>Thelazia</taxon>
    </lineage>
</organism>
<keyword evidence="2" id="KW-0812">Transmembrane</keyword>
<gene>
    <name evidence="3" type="ORF">TCLT_LOCUS4863</name>
</gene>
<keyword evidence="2" id="KW-1133">Transmembrane helix</keyword>
<feature type="region of interest" description="Disordered" evidence="1">
    <location>
        <begin position="55"/>
        <end position="74"/>
    </location>
</feature>
<keyword evidence="4" id="KW-1185">Reference proteome</keyword>
<dbReference type="EMBL" id="UYYF01004308">
    <property type="protein sequence ID" value="VDN02038.1"/>
    <property type="molecule type" value="Genomic_DNA"/>
</dbReference>
<proteinExistence type="predicted"/>
<name>A0A0N5CWY0_THECL</name>
<feature type="region of interest" description="Disordered" evidence="1">
    <location>
        <begin position="1"/>
        <end position="39"/>
    </location>
</feature>
<evidence type="ECO:0000313" key="5">
    <source>
        <dbReference type="WBParaSite" id="TCLT_0000487401-mRNA-1"/>
    </source>
</evidence>
<dbReference type="AlphaFoldDB" id="A0A0N5CWY0"/>
<dbReference type="OMA" id="RSIKREC"/>
<dbReference type="OrthoDB" id="5869978at2759"/>
<feature type="compositionally biased region" description="Pro residues" evidence="1">
    <location>
        <begin position="1"/>
        <end position="14"/>
    </location>
</feature>
<protein>
    <submittedName>
        <fullName evidence="5">Velvet domain-containing protein</fullName>
    </submittedName>
</protein>
<sequence length="152" mass="17481">MKGPPPKRNLPIPPGIKSEEASSVQVIDDSQYDEPGIPSEMRRYYEGLVSSRRRSRLFNNSNNNNNNNNNNNYEISTSQQLRTTGNGIGRNVRSLGEEQSPSFWDDGTRQMLLQNPETGSYYIPISSGDFFVIFFFFVKRITNKPFSRKKYE</sequence>
<accession>A0A0N5CWY0</accession>
<keyword evidence="2" id="KW-0472">Membrane</keyword>
<reference evidence="3 4" key="2">
    <citation type="submission" date="2018-11" db="EMBL/GenBank/DDBJ databases">
        <authorList>
            <consortium name="Pathogen Informatics"/>
        </authorList>
    </citation>
    <scope>NUCLEOTIDE SEQUENCE [LARGE SCALE GENOMIC DNA]</scope>
</reference>
<evidence type="ECO:0000256" key="1">
    <source>
        <dbReference type="SAM" id="MobiDB-lite"/>
    </source>
</evidence>
<feature type="transmembrane region" description="Helical" evidence="2">
    <location>
        <begin position="121"/>
        <end position="138"/>
    </location>
</feature>
<evidence type="ECO:0000313" key="3">
    <source>
        <dbReference type="EMBL" id="VDN02038.1"/>
    </source>
</evidence>
<evidence type="ECO:0000313" key="4">
    <source>
        <dbReference type="Proteomes" id="UP000276776"/>
    </source>
</evidence>
<dbReference type="WBParaSite" id="TCLT_0000487401-mRNA-1">
    <property type="protein sequence ID" value="TCLT_0000487401-mRNA-1"/>
    <property type="gene ID" value="TCLT_0000487401"/>
</dbReference>
<feature type="compositionally biased region" description="Low complexity" evidence="1">
    <location>
        <begin position="59"/>
        <end position="72"/>
    </location>
</feature>
<evidence type="ECO:0000256" key="2">
    <source>
        <dbReference type="SAM" id="Phobius"/>
    </source>
</evidence>
<dbReference type="Proteomes" id="UP000276776">
    <property type="component" value="Unassembled WGS sequence"/>
</dbReference>
<reference evidence="5" key="1">
    <citation type="submission" date="2017-02" db="UniProtKB">
        <authorList>
            <consortium name="WormBaseParasite"/>
        </authorList>
    </citation>
    <scope>IDENTIFICATION</scope>
</reference>